<dbReference type="Pfam" id="PF21205">
    <property type="entry name" value="Rep3_C"/>
    <property type="match status" value="1"/>
</dbReference>
<dbReference type="GO" id="GO:0003887">
    <property type="term" value="F:DNA-directed DNA polymerase activity"/>
    <property type="evidence" value="ECO:0007669"/>
    <property type="project" value="InterPro"/>
</dbReference>
<feature type="domain" description="Initiator Rep protein WH1" evidence="2">
    <location>
        <begin position="23"/>
        <end position="166"/>
    </location>
</feature>
<comment type="similarity">
    <text evidence="1">Belongs to the initiator RepB protein family.</text>
</comment>
<dbReference type="Gene3D" id="1.10.10.10">
    <property type="entry name" value="Winged helix-like DNA-binding domain superfamily/Winged helix DNA-binding domain"/>
    <property type="match status" value="2"/>
</dbReference>
<reference evidence="3 4" key="1">
    <citation type="submission" date="2019-06" db="EMBL/GenBank/DDBJ databases">
        <title>Pseudomonas bimorpha sp. nov. isolated from bovine raw milk and skim milk concentrate.</title>
        <authorList>
            <person name="Hofmann K."/>
            <person name="Huptas C."/>
            <person name="Doll E."/>
            <person name="Scherer S."/>
            <person name="Wenning M."/>
        </authorList>
    </citation>
    <scope>NUCLEOTIDE SEQUENCE [LARGE SCALE GENOMIC DNA]</scope>
    <source>
        <strain evidence="3 4">DSM 108990</strain>
    </source>
</reference>
<proteinExistence type="inferred from homology"/>
<dbReference type="InterPro" id="IPR000525">
    <property type="entry name" value="Initiator_Rep_WH1"/>
</dbReference>
<evidence type="ECO:0000259" key="2">
    <source>
        <dbReference type="Pfam" id="PF01051"/>
    </source>
</evidence>
<dbReference type="EMBL" id="VFIP01000089">
    <property type="protein sequence ID" value="TWR78411.1"/>
    <property type="molecule type" value="Genomic_DNA"/>
</dbReference>
<evidence type="ECO:0000256" key="1">
    <source>
        <dbReference type="ARBA" id="ARBA00038283"/>
    </source>
</evidence>
<dbReference type="InterPro" id="IPR036388">
    <property type="entry name" value="WH-like_DNA-bd_sf"/>
</dbReference>
<dbReference type="AlphaFoldDB" id="A0A5C5PQP1"/>
<evidence type="ECO:0000313" key="4">
    <source>
        <dbReference type="Proteomes" id="UP000317901"/>
    </source>
</evidence>
<dbReference type="GO" id="GO:0006270">
    <property type="term" value="P:DNA replication initiation"/>
    <property type="evidence" value="ECO:0007669"/>
    <property type="project" value="InterPro"/>
</dbReference>
<dbReference type="SUPFAM" id="SSF46785">
    <property type="entry name" value="Winged helix' DNA-binding domain"/>
    <property type="match status" value="2"/>
</dbReference>
<name>A0A5C5PQP1_9PSED</name>
<protein>
    <submittedName>
        <fullName evidence="3">Replication initiation protein</fullName>
    </submittedName>
</protein>
<organism evidence="3 4">
    <name type="scientific">Pseudomonas saxonica</name>
    <dbReference type="NCBI Taxonomy" id="2600598"/>
    <lineage>
        <taxon>Bacteria</taxon>
        <taxon>Pseudomonadati</taxon>
        <taxon>Pseudomonadota</taxon>
        <taxon>Gammaproteobacteria</taxon>
        <taxon>Pseudomonadales</taxon>
        <taxon>Pseudomonadaceae</taxon>
        <taxon>Pseudomonas</taxon>
    </lineage>
</organism>
<evidence type="ECO:0000313" key="3">
    <source>
        <dbReference type="EMBL" id="TWR78411.1"/>
    </source>
</evidence>
<dbReference type="InterPro" id="IPR036390">
    <property type="entry name" value="WH_DNA-bd_sf"/>
</dbReference>
<comment type="caution">
    <text evidence="3">The sequence shown here is derived from an EMBL/GenBank/DDBJ whole genome shotgun (WGS) entry which is preliminary data.</text>
</comment>
<dbReference type="OrthoDB" id="9122127at2"/>
<accession>A0A5C5PQP1</accession>
<sequence length="246" mass="27971">MVESGTDSGLARGIAVELVDNQITQSNRLIESSHTLTLNEKRLILAAASMIDPRKPLPKDGYFTIRADSFAEVFGLAVDNAYEALDDAANRLFERDIRRYAKGKIVERMRWVFHVKYKEGQGCVELGFSPTVLPHLTMLNKEFTSYQLKQIGSLSSFYAIRLYELMSQFHKLGQRECTLDQLRQMFDLGEKYQDVKDMRKRVLAPALKELNAGTDLSVAAEPRRRGRKIIGFVFTIAKSDQMALEL</sequence>
<dbReference type="Proteomes" id="UP000317901">
    <property type="component" value="Unassembled WGS sequence"/>
</dbReference>
<gene>
    <name evidence="3" type="ORF">FJD37_23530</name>
</gene>
<dbReference type="Pfam" id="PF01051">
    <property type="entry name" value="Rep3_N"/>
    <property type="match status" value="1"/>
</dbReference>